<dbReference type="InterPro" id="IPR042099">
    <property type="entry name" value="ANL_N_sf"/>
</dbReference>
<dbReference type="AlphaFoldDB" id="A0A158KWB2"/>
<dbReference type="InterPro" id="IPR020845">
    <property type="entry name" value="AMP-binding_CS"/>
</dbReference>
<protein>
    <submittedName>
        <fullName evidence="2">Feruloyl-CoA synthase</fullName>
    </submittedName>
</protein>
<evidence type="ECO:0000259" key="1">
    <source>
        <dbReference type="Pfam" id="PF00501"/>
    </source>
</evidence>
<proteinExistence type="predicted"/>
<dbReference type="PANTHER" id="PTHR24096:SF420">
    <property type="entry name" value="LONG-CHAIN-FATTY-ACID--COA LIGASE-RELATED"/>
    <property type="match status" value="1"/>
</dbReference>
<comment type="caution">
    <text evidence="2">The sequence shown here is derived from an EMBL/GenBank/DDBJ whole genome shotgun (WGS) entry which is preliminary data.</text>
</comment>
<gene>
    <name evidence="2" type="ORF">AWB68_07688</name>
</gene>
<name>A0A158KWB2_9BURK</name>
<dbReference type="Gene3D" id="3.40.50.12780">
    <property type="entry name" value="N-terminal domain of ligase-like"/>
    <property type="match status" value="1"/>
</dbReference>
<feature type="domain" description="AMP-dependent synthetase/ligase" evidence="1">
    <location>
        <begin position="58"/>
        <end position="439"/>
    </location>
</feature>
<dbReference type="OrthoDB" id="9766486at2"/>
<dbReference type="InterPro" id="IPR000873">
    <property type="entry name" value="AMP-dep_synth/lig_dom"/>
</dbReference>
<dbReference type="Proteomes" id="UP000054770">
    <property type="component" value="Unassembled WGS sequence"/>
</dbReference>
<evidence type="ECO:0000313" key="2">
    <source>
        <dbReference type="EMBL" id="SAL85456.1"/>
    </source>
</evidence>
<reference evidence="2" key="1">
    <citation type="submission" date="2016-01" db="EMBL/GenBank/DDBJ databases">
        <authorList>
            <person name="Peeters C."/>
        </authorList>
    </citation>
    <scope>NUCLEOTIDE SEQUENCE [LARGE SCALE GENOMIC DNA]</scope>
    <source>
        <strain evidence="2">LMG 22940</strain>
    </source>
</reference>
<dbReference type="RefSeq" id="WP_087649496.1">
    <property type="nucleotide sequence ID" value="NZ_FCON02000189.1"/>
</dbReference>
<keyword evidence="3" id="KW-1185">Reference proteome</keyword>
<dbReference type="GO" id="GO:0016405">
    <property type="term" value="F:CoA-ligase activity"/>
    <property type="evidence" value="ECO:0007669"/>
    <property type="project" value="TreeGrafter"/>
</dbReference>
<accession>A0A158KWB2</accession>
<sequence>MTTLTADEHVSAPYRRVRFPERRTLVERRADGTLILRSATQPAPIVENSFVEFIPVWAESRGSMPAFCERDQAGNWRSVSWSKLWHQVRAVAASLLSLGLDQDHPLMLLSGNSIEEAVLLLAAEYVGIPTAPVSPAYSMLSRDFARVRGVAGLFPPAAVFVQSGARFERALAALELGAAPVIAVSDAAPGQLAWADLIATELSPERLAAVDAAHRATRMDDTVRVLFTSGSTGAPKAVRLTYRNFKTVAAYYAENLGWLRDSPPVFLDWLPWHHGLGGVLNLGRSVQFGATHYIDDGRPLPGLIERTVRNLREVSPTIFTSVPSAWAVLATELERDPVLARNLFSNVQYLGYGGASLPKDVWLRIQRVAARTVGERIVFSTGLACTETTGMGTYCGWPFAAIDNIGTPVPGSEVKLLPVDGGDGRYELRMRGSHVFAGYIGNPELTAAAFDEEGFFRLGDAVRLADPTDPAQGLLFAGRVVEDFKLMNGTWVRTGSVRLALIDQCAPLITDAVICGHDRDFLAALAWPNVAQCQRLAPELAGLDAAALAVHPVVVAALGERLRAQSAGGASLTVERVMLMAEPPSMDANEIADKGYVNQAVTRARRAPLIDQLYDAEPAPHVARIR</sequence>
<dbReference type="Pfam" id="PF00501">
    <property type="entry name" value="AMP-binding"/>
    <property type="match status" value="1"/>
</dbReference>
<organism evidence="2 3">
    <name type="scientific">Caballeronia choica</name>
    <dbReference type="NCBI Taxonomy" id="326476"/>
    <lineage>
        <taxon>Bacteria</taxon>
        <taxon>Pseudomonadati</taxon>
        <taxon>Pseudomonadota</taxon>
        <taxon>Betaproteobacteria</taxon>
        <taxon>Burkholderiales</taxon>
        <taxon>Burkholderiaceae</taxon>
        <taxon>Caballeronia</taxon>
    </lineage>
</organism>
<dbReference type="EMBL" id="FCON02000189">
    <property type="protein sequence ID" value="SAL85456.1"/>
    <property type="molecule type" value="Genomic_DNA"/>
</dbReference>
<dbReference type="PANTHER" id="PTHR24096">
    <property type="entry name" value="LONG-CHAIN-FATTY-ACID--COA LIGASE"/>
    <property type="match status" value="1"/>
</dbReference>
<dbReference type="PROSITE" id="PS00455">
    <property type="entry name" value="AMP_BINDING"/>
    <property type="match status" value="1"/>
</dbReference>
<evidence type="ECO:0000313" key="3">
    <source>
        <dbReference type="Proteomes" id="UP000054770"/>
    </source>
</evidence>
<dbReference type="SUPFAM" id="SSF56801">
    <property type="entry name" value="Acetyl-CoA synthetase-like"/>
    <property type="match status" value="1"/>
</dbReference>